<gene>
    <name evidence="1" type="ORF">SAMN05444128_3502</name>
</gene>
<dbReference type="Pfam" id="PF14305">
    <property type="entry name" value="ATPgrasp_TupA"/>
    <property type="match status" value="1"/>
</dbReference>
<protein>
    <submittedName>
        <fullName evidence="1">TupA-like ATPgrasp</fullName>
    </submittedName>
</protein>
<dbReference type="EMBL" id="FTPP01000004">
    <property type="protein sequence ID" value="SIT94325.1"/>
    <property type="molecule type" value="Genomic_DNA"/>
</dbReference>
<organism evidence="1 2">
    <name type="scientific">Pontibacter indicus</name>
    <dbReference type="NCBI Taxonomy" id="1317125"/>
    <lineage>
        <taxon>Bacteria</taxon>
        <taxon>Pseudomonadati</taxon>
        <taxon>Bacteroidota</taxon>
        <taxon>Cytophagia</taxon>
        <taxon>Cytophagales</taxon>
        <taxon>Hymenobacteraceae</taxon>
        <taxon>Pontibacter</taxon>
    </lineage>
</organism>
<dbReference type="OrthoDB" id="9791827at2"/>
<accession>A0A1R3XRQ5</accession>
<dbReference type="InterPro" id="IPR029465">
    <property type="entry name" value="ATPgrasp_TupA"/>
</dbReference>
<evidence type="ECO:0000313" key="1">
    <source>
        <dbReference type="EMBL" id="SIT94325.1"/>
    </source>
</evidence>
<reference evidence="2" key="1">
    <citation type="submission" date="2017-01" db="EMBL/GenBank/DDBJ databases">
        <authorList>
            <person name="Varghese N."/>
            <person name="Submissions S."/>
        </authorList>
    </citation>
    <scope>NUCLEOTIDE SEQUENCE [LARGE SCALE GENOMIC DNA]</scope>
    <source>
        <strain evidence="2">LP100</strain>
    </source>
</reference>
<proteinExistence type="predicted"/>
<evidence type="ECO:0000313" key="2">
    <source>
        <dbReference type="Proteomes" id="UP000187181"/>
    </source>
</evidence>
<dbReference type="RefSeq" id="WP_076671528.1">
    <property type="nucleotide sequence ID" value="NZ_FTPP01000004.1"/>
</dbReference>
<keyword evidence="2" id="KW-1185">Reference proteome</keyword>
<sequence length="296" mass="34535">MLQLLKKGVRSTLHAFTGEPKPQIGEFAKRIKHRHSTFWKSADAELIRNSYIDKNDSLEQLQSVKYWQRKLSNKYNARLFAEMHGCRVPALYWKGRNIDDLDFKKLPQQYVIRPTIGHSCNMVFLMNNTFNLMNKNFYSVEEIKEQLYQALSENPHQEFLFEEFVKSESGEYKIPNDYKISLFNGELAVIDVINRMSPKSGLSSCYDEHWNRVDTLSAYYNEASTQEPPLCLAEMIGFAKKLSKAYQIFVRIDFYATDKGAVFGEFTPTPGKCEGFRLDADKKLLKYWDRYCPGMI</sequence>
<name>A0A1R3XRQ5_9BACT</name>
<dbReference type="Proteomes" id="UP000187181">
    <property type="component" value="Unassembled WGS sequence"/>
</dbReference>
<dbReference type="AlphaFoldDB" id="A0A1R3XRQ5"/>
<dbReference type="STRING" id="1317125.SAMN05444128_3502"/>